<proteinExistence type="inferred from homology"/>
<accession>A0A6J6J8T7</accession>
<keyword evidence="1" id="KW-0479">Metal-binding</keyword>
<dbReference type="InterPro" id="IPR018110">
    <property type="entry name" value="Mandel_Rmase/mucon_lact_enz_CS"/>
</dbReference>
<name>A0A6J6J8T7_9ZZZZ</name>
<dbReference type="SFLD" id="SFLDG00180">
    <property type="entry name" value="muconate_cycloisomerase"/>
    <property type="match status" value="1"/>
</dbReference>
<organism evidence="5">
    <name type="scientific">freshwater metagenome</name>
    <dbReference type="NCBI Taxonomy" id="449393"/>
    <lineage>
        <taxon>unclassified sequences</taxon>
        <taxon>metagenomes</taxon>
        <taxon>ecological metagenomes</taxon>
    </lineage>
</organism>
<evidence type="ECO:0000256" key="1">
    <source>
        <dbReference type="ARBA" id="ARBA00022723"/>
    </source>
</evidence>
<sequence>MRLPTVDELLANVRVVALPMRTRFRGLDVRETMLIASPMGGWGEFASFTEYADAESAPWLACAIEQAWNLLPNESERPVFRDVVQTNATLPAVDAADVATVLERFGDFRTVKVKVAEPGQGLADDIGRVRAARDFVGAGGRVRIDANGGWNVDEAEHAIRSLEHFDLEYVEQPCTSVDELYEIRSRVHGLGIAIAADESVRKAADPVAVARAGAADILVIKVAPLGGVRRALDIIDEAGLPVVVSSALESSIGLGASVDLAMRIEQLDYDCGIATNVLFERDIIPPVTDFGTFAATPGMVDERAADELRVSPEREQWWRDRAARCLALL</sequence>
<dbReference type="SMART" id="SM00922">
    <property type="entry name" value="MR_MLE"/>
    <property type="match status" value="1"/>
</dbReference>
<reference evidence="5" key="1">
    <citation type="submission" date="2020-05" db="EMBL/GenBank/DDBJ databases">
        <authorList>
            <person name="Chiriac C."/>
            <person name="Salcher M."/>
            <person name="Ghai R."/>
            <person name="Kavagutti S V."/>
        </authorList>
    </citation>
    <scope>NUCLEOTIDE SEQUENCE</scope>
</reference>
<dbReference type="AlphaFoldDB" id="A0A6J6J8T7"/>
<dbReference type="CDD" id="cd03320">
    <property type="entry name" value="OSBS"/>
    <property type="match status" value="1"/>
</dbReference>
<evidence type="ECO:0000256" key="3">
    <source>
        <dbReference type="ARBA" id="ARBA00023239"/>
    </source>
</evidence>
<gene>
    <name evidence="5" type="ORF">UFOPK1961_00883</name>
</gene>
<dbReference type="InterPro" id="IPR029065">
    <property type="entry name" value="Enolase_C-like"/>
</dbReference>
<dbReference type="InterPro" id="IPR010196">
    <property type="entry name" value="OSB_synthase_MenC1"/>
</dbReference>
<dbReference type="PANTHER" id="PTHR48073:SF2">
    <property type="entry name" value="O-SUCCINYLBENZOATE SYNTHASE"/>
    <property type="match status" value="1"/>
</dbReference>
<keyword evidence="3" id="KW-0456">Lyase</keyword>
<protein>
    <submittedName>
        <fullName evidence="5">Unannotated protein</fullName>
    </submittedName>
</protein>
<feature type="domain" description="Mandelate racemase/muconate lactonizing enzyme C-terminal" evidence="4">
    <location>
        <begin position="91"/>
        <end position="190"/>
    </location>
</feature>
<dbReference type="Pfam" id="PF18374">
    <property type="entry name" value="Enolase_like_N"/>
    <property type="match status" value="1"/>
</dbReference>
<dbReference type="GO" id="GO:0009063">
    <property type="term" value="P:amino acid catabolic process"/>
    <property type="evidence" value="ECO:0007669"/>
    <property type="project" value="InterPro"/>
</dbReference>
<dbReference type="InterPro" id="IPR013342">
    <property type="entry name" value="Mandelate_racemase_C"/>
</dbReference>
<dbReference type="SUPFAM" id="SSF51604">
    <property type="entry name" value="Enolase C-terminal domain-like"/>
    <property type="match status" value="1"/>
</dbReference>
<keyword evidence="2" id="KW-0460">Magnesium</keyword>
<dbReference type="PANTHER" id="PTHR48073">
    <property type="entry name" value="O-SUCCINYLBENZOATE SYNTHASE-RELATED"/>
    <property type="match status" value="1"/>
</dbReference>
<dbReference type="Pfam" id="PF13378">
    <property type="entry name" value="MR_MLE_C"/>
    <property type="match status" value="1"/>
</dbReference>
<dbReference type="Gene3D" id="3.20.20.120">
    <property type="entry name" value="Enolase-like C-terminal domain"/>
    <property type="match status" value="1"/>
</dbReference>
<dbReference type="GO" id="GO:0016836">
    <property type="term" value="F:hydro-lyase activity"/>
    <property type="evidence" value="ECO:0007669"/>
    <property type="project" value="InterPro"/>
</dbReference>
<dbReference type="GO" id="GO:0009234">
    <property type="term" value="P:menaquinone biosynthetic process"/>
    <property type="evidence" value="ECO:0007669"/>
    <property type="project" value="InterPro"/>
</dbReference>
<dbReference type="NCBIfam" id="NF002782">
    <property type="entry name" value="PRK02901.1"/>
    <property type="match status" value="1"/>
</dbReference>
<evidence type="ECO:0000259" key="4">
    <source>
        <dbReference type="SMART" id="SM00922"/>
    </source>
</evidence>
<dbReference type="SFLD" id="SFLDF00009">
    <property type="entry name" value="o-succinylbenzoate_synthase"/>
    <property type="match status" value="1"/>
</dbReference>
<dbReference type="InterPro" id="IPR036849">
    <property type="entry name" value="Enolase-like_C_sf"/>
</dbReference>
<evidence type="ECO:0000256" key="2">
    <source>
        <dbReference type="ARBA" id="ARBA00022842"/>
    </source>
</evidence>
<dbReference type="GO" id="GO:0000287">
    <property type="term" value="F:magnesium ion binding"/>
    <property type="evidence" value="ECO:0007669"/>
    <property type="project" value="InterPro"/>
</dbReference>
<dbReference type="EMBL" id="CAEZVJ010000101">
    <property type="protein sequence ID" value="CAB4632903.1"/>
    <property type="molecule type" value="Genomic_DNA"/>
</dbReference>
<evidence type="ECO:0000313" key="5">
    <source>
        <dbReference type="EMBL" id="CAB4632903.1"/>
    </source>
</evidence>
<dbReference type="HAMAP" id="MF_00470">
    <property type="entry name" value="MenC_1"/>
    <property type="match status" value="1"/>
</dbReference>
<dbReference type="PROSITE" id="PS00909">
    <property type="entry name" value="MR_MLE_2"/>
    <property type="match status" value="1"/>
</dbReference>
<dbReference type="SFLD" id="SFLDS00001">
    <property type="entry name" value="Enolase"/>
    <property type="match status" value="1"/>
</dbReference>